<evidence type="ECO:0000313" key="4">
    <source>
        <dbReference type="Proteomes" id="UP000193467"/>
    </source>
</evidence>
<accession>A0A1Y2D9P4</accession>
<evidence type="ECO:0000313" key="3">
    <source>
        <dbReference type="EMBL" id="ORY55972.1"/>
    </source>
</evidence>
<evidence type="ECO:0000256" key="2">
    <source>
        <dbReference type="SAM" id="Phobius"/>
    </source>
</evidence>
<keyword evidence="2" id="KW-1133">Transmembrane helix</keyword>
<feature type="region of interest" description="Disordered" evidence="1">
    <location>
        <begin position="264"/>
        <end position="320"/>
    </location>
</feature>
<keyword evidence="2" id="KW-0812">Transmembrane</keyword>
<reference evidence="3 4" key="1">
    <citation type="submission" date="2016-07" db="EMBL/GenBank/DDBJ databases">
        <title>Pervasive Adenine N6-methylation of Active Genes in Fungi.</title>
        <authorList>
            <consortium name="DOE Joint Genome Institute"/>
            <person name="Mondo S.J."/>
            <person name="Dannebaum R.O."/>
            <person name="Kuo R.C."/>
            <person name="Labutti K."/>
            <person name="Haridas S."/>
            <person name="Kuo A."/>
            <person name="Salamov A."/>
            <person name="Ahrendt S.R."/>
            <person name="Lipzen A."/>
            <person name="Sullivan W."/>
            <person name="Andreopoulos W.B."/>
            <person name="Clum A."/>
            <person name="Lindquist E."/>
            <person name="Daum C."/>
            <person name="Ramamoorthy G.K."/>
            <person name="Gryganskyi A."/>
            <person name="Culley D."/>
            <person name="Magnuson J.K."/>
            <person name="James T.Y."/>
            <person name="O'Malley M.A."/>
            <person name="Stajich J.E."/>
            <person name="Spatafora J.W."/>
            <person name="Visel A."/>
            <person name="Grigoriev I.V."/>
        </authorList>
    </citation>
    <scope>NUCLEOTIDE SEQUENCE [LARGE SCALE GENOMIC DNA]</scope>
    <source>
        <strain evidence="3 4">62-1032</strain>
    </source>
</reference>
<keyword evidence="4" id="KW-1185">Reference proteome</keyword>
<dbReference type="Proteomes" id="UP000193467">
    <property type="component" value="Unassembled WGS sequence"/>
</dbReference>
<organism evidence="3 4">
    <name type="scientific">Leucosporidium creatinivorum</name>
    <dbReference type="NCBI Taxonomy" id="106004"/>
    <lineage>
        <taxon>Eukaryota</taxon>
        <taxon>Fungi</taxon>
        <taxon>Dikarya</taxon>
        <taxon>Basidiomycota</taxon>
        <taxon>Pucciniomycotina</taxon>
        <taxon>Microbotryomycetes</taxon>
        <taxon>Leucosporidiales</taxon>
        <taxon>Leucosporidium</taxon>
    </lineage>
</organism>
<keyword evidence="2" id="KW-0472">Membrane</keyword>
<protein>
    <submittedName>
        <fullName evidence="3">Uncharacterized protein</fullName>
    </submittedName>
</protein>
<feature type="transmembrane region" description="Helical" evidence="2">
    <location>
        <begin position="233"/>
        <end position="258"/>
    </location>
</feature>
<evidence type="ECO:0000256" key="1">
    <source>
        <dbReference type="SAM" id="MobiDB-lite"/>
    </source>
</evidence>
<name>A0A1Y2D9P4_9BASI</name>
<proteinExistence type="predicted"/>
<dbReference type="EMBL" id="MCGR01000088">
    <property type="protein sequence ID" value="ORY55972.1"/>
    <property type="molecule type" value="Genomic_DNA"/>
</dbReference>
<comment type="caution">
    <text evidence="3">The sequence shown here is derived from an EMBL/GenBank/DDBJ whole genome shotgun (WGS) entry which is preliminary data.</text>
</comment>
<gene>
    <name evidence="3" type="ORF">BCR35DRAFT_335538</name>
</gene>
<sequence>MSCTTSWITSTYSTVTVSPSWSYSYSSSVYTYNARARRSFEGESEPTPTPTILEFVPTGAPIAARQAPETTPAPTPAGDAPLNVGGPPTATATPVLPRDHSDAALYKRVSPASLRQIGGLDGDYCPISAPYRFDSAQCGQERCYTNPTLECTPTAGTSRFMSSGDCDSCYWYTPGLSITSMVGIYSVRPGAAPQVYTDYSSTSYPYYITSTLLSTSIYAGDVHCSSNKLSTGAIVGIAIGAAGLLGGVLAGLLAWFLLRRKPTPAPTSPETDASYTPAKLDQEFPSPAPSPLPLGNDGQFDSPESQGVFHREEPGTVVHW</sequence>
<dbReference type="AlphaFoldDB" id="A0A1Y2D9P4"/>
<dbReference type="InParanoid" id="A0A1Y2D9P4"/>